<feature type="compositionally biased region" description="Basic and acidic residues" evidence="1">
    <location>
        <begin position="75"/>
        <end position="88"/>
    </location>
</feature>
<evidence type="ECO:0000313" key="2">
    <source>
        <dbReference type="EMBL" id="KAF3569666.1"/>
    </source>
</evidence>
<evidence type="ECO:0000256" key="1">
    <source>
        <dbReference type="SAM" id="MobiDB-lite"/>
    </source>
</evidence>
<dbReference type="EMBL" id="QGKX02000095">
    <property type="protein sequence ID" value="KAF3569666.1"/>
    <property type="molecule type" value="Genomic_DNA"/>
</dbReference>
<gene>
    <name evidence="2" type="ORF">F2Q69_00059516</name>
</gene>
<feature type="region of interest" description="Disordered" evidence="1">
    <location>
        <begin position="1"/>
        <end position="129"/>
    </location>
</feature>
<proteinExistence type="predicted"/>
<reference evidence="2" key="1">
    <citation type="submission" date="2019-12" db="EMBL/GenBank/DDBJ databases">
        <title>Genome sequencing and annotation of Brassica cretica.</title>
        <authorList>
            <person name="Studholme D.J."/>
            <person name="Sarris P."/>
        </authorList>
    </citation>
    <scope>NUCLEOTIDE SEQUENCE</scope>
    <source>
        <strain evidence="2">PFS-109/04</strain>
        <tissue evidence="2">Leaf</tissue>
    </source>
</reference>
<dbReference type="AlphaFoldDB" id="A0A8S9RA53"/>
<comment type="caution">
    <text evidence="2">The sequence shown here is derived from an EMBL/GenBank/DDBJ whole genome shotgun (WGS) entry which is preliminary data.</text>
</comment>
<protein>
    <submittedName>
        <fullName evidence="2">Uncharacterized protein</fullName>
    </submittedName>
</protein>
<feature type="compositionally biased region" description="Polar residues" evidence="1">
    <location>
        <begin position="1"/>
        <end position="14"/>
    </location>
</feature>
<name>A0A8S9RA53_BRACR</name>
<sequence length="129" mass="14678">MSPRPTHQPTPQRSRSLKRCSPPMTKQVETLTARTRAIRPRETTKIHGKRLDFTTPLDWPGTSRERASARTRAIRPRETTKIHGKRLDFTTPLDWPGTSRERASGQNPSETSPAEEWNSENPSPPARDT</sequence>
<accession>A0A8S9RA53</accession>
<organism evidence="2 3">
    <name type="scientific">Brassica cretica</name>
    <name type="common">Mustard</name>
    <dbReference type="NCBI Taxonomy" id="69181"/>
    <lineage>
        <taxon>Eukaryota</taxon>
        <taxon>Viridiplantae</taxon>
        <taxon>Streptophyta</taxon>
        <taxon>Embryophyta</taxon>
        <taxon>Tracheophyta</taxon>
        <taxon>Spermatophyta</taxon>
        <taxon>Magnoliopsida</taxon>
        <taxon>eudicotyledons</taxon>
        <taxon>Gunneridae</taxon>
        <taxon>Pentapetalae</taxon>
        <taxon>rosids</taxon>
        <taxon>malvids</taxon>
        <taxon>Brassicales</taxon>
        <taxon>Brassicaceae</taxon>
        <taxon>Brassiceae</taxon>
        <taxon>Brassica</taxon>
    </lineage>
</organism>
<evidence type="ECO:0000313" key="3">
    <source>
        <dbReference type="Proteomes" id="UP000712600"/>
    </source>
</evidence>
<feature type="compositionally biased region" description="Basic and acidic residues" evidence="1">
    <location>
        <begin position="39"/>
        <end position="52"/>
    </location>
</feature>
<dbReference type="Proteomes" id="UP000712600">
    <property type="component" value="Unassembled WGS sequence"/>
</dbReference>